<dbReference type="SUPFAM" id="SSF53335">
    <property type="entry name" value="S-adenosyl-L-methionine-dependent methyltransferases"/>
    <property type="match status" value="1"/>
</dbReference>
<dbReference type="InterPro" id="IPR029063">
    <property type="entry name" value="SAM-dependent_MTases_sf"/>
</dbReference>
<name>A0ABV5RY42_9ACTN</name>
<dbReference type="EC" id="2.1.1.-" evidence="1"/>
<dbReference type="Proteomes" id="UP001589532">
    <property type="component" value="Unassembled WGS sequence"/>
</dbReference>
<dbReference type="GO" id="GO:0008168">
    <property type="term" value="F:methyltransferase activity"/>
    <property type="evidence" value="ECO:0007669"/>
    <property type="project" value="UniProtKB-KW"/>
</dbReference>
<dbReference type="GO" id="GO:0032259">
    <property type="term" value="P:methylation"/>
    <property type="evidence" value="ECO:0007669"/>
    <property type="project" value="UniProtKB-KW"/>
</dbReference>
<sequence length="273" mass="29863">MTERERLPGKIDPTVPTVARMYDYFLGGKDNFPADREAAERILALSSQRGANVREMARANRGFLVRAVEAMARAGVRQFLDIGTGLPTQDNVHQVAHRIIPDAKVVYSDNDPIVLVHARALLADNPDTVIIDGDAHDPKALLAAAAHHLDFSRPVAVLAVALFHFFEDDGEVAGIIRALREPLSPGSHLIISHAYVEKGQSAPDLRSETQDVYRRTTSGVLHLRDHDVVSTYFEGLELLEPGLVPVQDWRNDDPFIPPGLEKGGILGGVGRVP</sequence>
<protein>
    <submittedName>
        <fullName evidence="1">SAM-dependent methyltransferase</fullName>
        <ecNumber evidence="1">2.1.1.-</ecNumber>
    </submittedName>
</protein>
<keyword evidence="1" id="KW-0808">Transferase</keyword>
<dbReference type="RefSeq" id="WP_344985732.1">
    <property type="nucleotide sequence ID" value="NZ_BAAAXV010000001.1"/>
</dbReference>
<reference evidence="1 2" key="1">
    <citation type="submission" date="2024-09" db="EMBL/GenBank/DDBJ databases">
        <authorList>
            <person name="Sun Q."/>
            <person name="Mori K."/>
        </authorList>
    </citation>
    <scope>NUCLEOTIDE SEQUENCE [LARGE SCALE GENOMIC DNA]</scope>
    <source>
        <strain evidence="1 2">JCM 3143</strain>
    </source>
</reference>
<proteinExistence type="predicted"/>
<dbReference type="InterPro" id="IPR006764">
    <property type="entry name" value="SAM_dep_MeTrfase_SAV2177_type"/>
</dbReference>
<dbReference type="PIRSF" id="PIRSF017393">
    <property type="entry name" value="MTase_SAV2177"/>
    <property type="match status" value="1"/>
</dbReference>
<keyword evidence="1" id="KW-0489">Methyltransferase</keyword>
<evidence type="ECO:0000313" key="2">
    <source>
        <dbReference type="Proteomes" id="UP001589532"/>
    </source>
</evidence>
<dbReference type="Gene3D" id="3.40.50.150">
    <property type="entry name" value="Vaccinia Virus protein VP39"/>
    <property type="match status" value="1"/>
</dbReference>
<gene>
    <name evidence="1" type="ORF">ACFFSA_14445</name>
</gene>
<evidence type="ECO:0000313" key="1">
    <source>
        <dbReference type="EMBL" id="MFB9624283.1"/>
    </source>
</evidence>
<dbReference type="EMBL" id="JBHMBW010000012">
    <property type="protein sequence ID" value="MFB9624283.1"/>
    <property type="molecule type" value="Genomic_DNA"/>
</dbReference>
<keyword evidence="2" id="KW-1185">Reference proteome</keyword>
<comment type="caution">
    <text evidence="1">The sequence shown here is derived from an EMBL/GenBank/DDBJ whole genome shotgun (WGS) entry which is preliminary data.</text>
</comment>
<accession>A0ABV5RY42</accession>
<dbReference type="Pfam" id="PF04672">
    <property type="entry name" value="Methyltransf_19"/>
    <property type="match status" value="1"/>
</dbReference>
<organism evidence="1 2">
    <name type="scientific">Nonomuraea helvata</name>
    <dbReference type="NCBI Taxonomy" id="37484"/>
    <lineage>
        <taxon>Bacteria</taxon>
        <taxon>Bacillati</taxon>
        <taxon>Actinomycetota</taxon>
        <taxon>Actinomycetes</taxon>
        <taxon>Streptosporangiales</taxon>
        <taxon>Streptosporangiaceae</taxon>
        <taxon>Nonomuraea</taxon>
    </lineage>
</organism>